<gene>
    <name evidence="2" type="ORF">BN996_03044</name>
</gene>
<dbReference type="InterPro" id="IPR023833">
    <property type="entry name" value="Signal_pept_SipW-depend-type"/>
</dbReference>
<keyword evidence="1" id="KW-0472">Membrane</keyword>
<protein>
    <submittedName>
        <fullName evidence="2">Camelysin metallo-endopeptidase</fullName>
    </submittedName>
</protein>
<name>A0A0D6JUF3_9EURY</name>
<dbReference type="Pfam" id="PF12389">
    <property type="entry name" value="Peptidase_M73"/>
    <property type="match status" value="1"/>
</dbReference>
<evidence type="ECO:0000313" key="2">
    <source>
        <dbReference type="EMBL" id="CQR52225.1"/>
    </source>
</evidence>
<dbReference type="Proteomes" id="UP000198902">
    <property type="component" value="Unassembled WGS sequence"/>
</dbReference>
<dbReference type="AlphaFoldDB" id="A0A0D6JUF3"/>
<evidence type="ECO:0000313" key="3">
    <source>
        <dbReference type="Proteomes" id="UP000198902"/>
    </source>
</evidence>
<sequence length="234" mass="24006">MSEGHPTQNVTEGSGCTVGRTENSMAEKVFKLTRRRALGGLLTIGAGSAAAGVGTFALFNDTESSTENTLQAGTLSLADGASSASFSATGLAPGDETDTFEVDLENDGTLDGSLDIDLTLTENDSDATAGDDGDADASVADLAGVLDVTTFEVGSLDVLADRFGGSATLADVVDNNSDAADGDDDSNVQDIALASGETKTFSFALEMRESAGNEFQADGLDIQFDFELNQRDSQ</sequence>
<organism evidence="2 3">
    <name type="scientific">Haloferax massiliensis</name>
    <dbReference type="NCBI Taxonomy" id="1476858"/>
    <lineage>
        <taxon>Archaea</taxon>
        <taxon>Methanobacteriati</taxon>
        <taxon>Methanobacteriota</taxon>
        <taxon>Stenosarchaea group</taxon>
        <taxon>Halobacteria</taxon>
        <taxon>Halobacteriales</taxon>
        <taxon>Haloferacaceae</taxon>
        <taxon>Haloferax</taxon>
    </lineage>
</organism>
<feature type="transmembrane region" description="Helical" evidence="1">
    <location>
        <begin position="37"/>
        <end position="59"/>
    </location>
</feature>
<dbReference type="InterPro" id="IPR022121">
    <property type="entry name" value="Peptidase_M73_camelysin"/>
</dbReference>
<evidence type="ECO:0000256" key="1">
    <source>
        <dbReference type="SAM" id="Phobius"/>
    </source>
</evidence>
<dbReference type="NCBIfam" id="TIGR04088">
    <property type="entry name" value="cognate_SipW"/>
    <property type="match status" value="1"/>
</dbReference>
<proteinExistence type="predicted"/>
<reference evidence="3" key="1">
    <citation type="submission" date="2015-03" db="EMBL/GenBank/DDBJ databases">
        <authorList>
            <person name="Urmite Genomes"/>
        </authorList>
    </citation>
    <scope>NUCLEOTIDE SEQUENCE [LARGE SCALE GENOMIC DNA]</scope>
    <source>
        <strain evidence="3">Arc-Hr</strain>
    </source>
</reference>
<dbReference type="EMBL" id="CSTE01000003">
    <property type="protein sequence ID" value="CQR52225.1"/>
    <property type="molecule type" value="Genomic_DNA"/>
</dbReference>
<keyword evidence="1" id="KW-1133">Transmembrane helix</keyword>
<accession>A0A0D6JUF3</accession>
<keyword evidence="3" id="KW-1185">Reference proteome</keyword>
<keyword evidence="1" id="KW-0812">Transmembrane</keyword>